<feature type="domain" description="Glycosyltransferase 2-like" evidence="1">
    <location>
        <begin position="3"/>
        <end position="131"/>
    </location>
</feature>
<evidence type="ECO:0000313" key="2">
    <source>
        <dbReference type="EMBL" id="RXU82483.1"/>
    </source>
</evidence>
<dbReference type="GO" id="GO:0016758">
    <property type="term" value="F:hexosyltransferase activity"/>
    <property type="evidence" value="ECO:0007669"/>
    <property type="project" value="UniProtKB-ARBA"/>
</dbReference>
<protein>
    <recommendedName>
        <fullName evidence="1">Glycosyltransferase 2-like domain-containing protein</fullName>
    </recommendedName>
</protein>
<dbReference type="InterPro" id="IPR029044">
    <property type="entry name" value="Nucleotide-diphossugar_trans"/>
</dbReference>
<comment type="caution">
    <text evidence="2">The sequence shown here is derived from an EMBL/GenBank/DDBJ whole genome shotgun (WGS) entry which is preliminary data.</text>
</comment>
<dbReference type="Gene3D" id="3.90.550.10">
    <property type="entry name" value="Spore Coat Polysaccharide Biosynthesis Protein SpsA, Chain A"/>
    <property type="match status" value="1"/>
</dbReference>
<dbReference type="CDD" id="cd00761">
    <property type="entry name" value="Glyco_tranf_GTA_type"/>
    <property type="match status" value="1"/>
</dbReference>
<name>A0AB37VPF2_ENTFC</name>
<dbReference type="RefSeq" id="WP_104853355.1">
    <property type="nucleotide sequence ID" value="NZ_PJVH01000102.1"/>
</dbReference>
<dbReference type="InterPro" id="IPR001173">
    <property type="entry name" value="Glyco_trans_2-like"/>
</dbReference>
<dbReference type="AlphaFoldDB" id="A0AB37VPF2"/>
<reference evidence="2 3" key="1">
    <citation type="submission" date="2017-12" db="EMBL/GenBank/DDBJ databases">
        <title>A pool of 800 enterococci isolated from chicken carcass rinse samples from New Zealand.</title>
        <authorList>
            <person name="Zhang J."/>
            <person name="Rogers L."/>
            <person name="Midwinter A."/>
            <person name="French N."/>
        </authorList>
    </citation>
    <scope>NUCLEOTIDE SEQUENCE [LARGE SCALE GENOMIC DNA]</scope>
    <source>
        <strain evidence="2 3">EN697</strain>
    </source>
</reference>
<gene>
    <name evidence="2" type="ORF">CYQ77_13900</name>
</gene>
<dbReference type="EMBL" id="PJVH01000102">
    <property type="protein sequence ID" value="RXU82483.1"/>
    <property type="molecule type" value="Genomic_DNA"/>
</dbReference>
<dbReference type="Pfam" id="PF00535">
    <property type="entry name" value="Glycos_transf_2"/>
    <property type="match status" value="1"/>
</dbReference>
<accession>A0AB37VPF2</accession>
<proteinExistence type="predicted"/>
<dbReference type="PANTHER" id="PTHR22916:SF3">
    <property type="entry name" value="UDP-GLCNAC:BETAGAL BETA-1,3-N-ACETYLGLUCOSAMINYLTRANSFERASE-LIKE PROTEIN 1"/>
    <property type="match status" value="1"/>
</dbReference>
<dbReference type="SUPFAM" id="SSF53448">
    <property type="entry name" value="Nucleotide-diphospho-sugar transferases"/>
    <property type="match status" value="1"/>
</dbReference>
<dbReference type="PANTHER" id="PTHR22916">
    <property type="entry name" value="GLYCOSYLTRANSFERASE"/>
    <property type="match status" value="1"/>
</dbReference>
<organism evidence="2 3">
    <name type="scientific">Enterococcus faecium</name>
    <name type="common">Streptococcus faecium</name>
    <dbReference type="NCBI Taxonomy" id="1352"/>
    <lineage>
        <taxon>Bacteria</taxon>
        <taxon>Bacillati</taxon>
        <taxon>Bacillota</taxon>
        <taxon>Bacilli</taxon>
        <taxon>Lactobacillales</taxon>
        <taxon>Enterococcaceae</taxon>
        <taxon>Enterococcus</taxon>
    </lineage>
</organism>
<evidence type="ECO:0000259" key="1">
    <source>
        <dbReference type="Pfam" id="PF00535"/>
    </source>
</evidence>
<sequence>MISIVIPFYNAENTLERCIKSILQQTYYNIEIILVDNNSNDESKRICKSISKKNTNIIYVFNKKKGVSHSRNIGIKNATGKYVMFIDADDYIEKNHCERYLKKLIEEDSDLVVGGYKIESNKEIISIMQMSEYNFKSDQKYNLVKLLLENSTLNACWNKLYKKEEIVDSFEEDNSLGEDLLFNLDYMSRINRISTISDTTYIYDVTYDNSLSRKIRFDLLESSLKILTKEMDFFNMETTDFEAQIFNDFVVLALYSQVQLLILHKKIFLSVYDVISILQSHGYSLDTILDNNT</sequence>
<dbReference type="Proteomes" id="UP000289562">
    <property type="component" value="Unassembled WGS sequence"/>
</dbReference>
<evidence type="ECO:0000313" key="3">
    <source>
        <dbReference type="Proteomes" id="UP000289562"/>
    </source>
</evidence>
<feature type="non-terminal residue" evidence="2">
    <location>
        <position position="293"/>
    </location>
</feature>